<dbReference type="HOGENOM" id="CLU_2320807_0_0_1"/>
<name>B0DT19_LACBS</name>
<evidence type="ECO:0000313" key="3">
    <source>
        <dbReference type="Proteomes" id="UP000001194"/>
    </source>
</evidence>
<organism evidence="3">
    <name type="scientific">Laccaria bicolor (strain S238N-H82 / ATCC MYA-4686)</name>
    <name type="common">Bicoloured deceiver</name>
    <name type="synonym">Laccaria laccata var. bicolor</name>
    <dbReference type="NCBI Taxonomy" id="486041"/>
    <lineage>
        <taxon>Eukaryota</taxon>
        <taxon>Fungi</taxon>
        <taxon>Dikarya</taxon>
        <taxon>Basidiomycota</taxon>
        <taxon>Agaricomycotina</taxon>
        <taxon>Agaricomycetes</taxon>
        <taxon>Agaricomycetidae</taxon>
        <taxon>Agaricales</taxon>
        <taxon>Agaricineae</taxon>
        <taxon>Hydnangiaceae</taxon>
        <taxon>Laccaria</taxon>
    </lineage>
</organism>
<evidence type="ECO:0000256" key="1">
    <source>
        <dbReference type="SAM" id="MobiDB-lite"/>
    </source>
</evidence>
<proteinExistence type="predicted"/>
<accession>B0DT19</accession>
<dbReference type="Proteomes" id="UP000001194">
    <property type="component" value="Unassembled WGS sequence"/>
</dbReference>
<dbReference type="RefSeq" id="XP_001887014.1">
    <property type="nucleotide sequence ID" value="XM_001886979.1"/>
</dbReference>
<dbReference type="InParanoid" id="B0DT19"/>
<sequence length="99" mass="11450">MGEWSREYRKLAREVESLKLAREASLFEQDLSNDLERRMCEEAASSKRKADDGWEVDSAVEVTSNMTSSTCVEFNESPPLAPRHQSFRRRPTTEGVRWP</sequence>
<gene>
    <name evidence="2" type="ORF">LACBIDRAFT_309771</name>
</gene>
<dbReference type="EMBL" id="DS547131">
    <property type="protein sequence ID" value="EDR02337.1"/>
    <property type="molecule type" value="Genomic_DNA"/>
</dbReference>
<dbReference type="OrthoDB" id="10499378at2759"/>
<dbReference type="GeneID" id="6082639"/>
<reference evidence="2 3" key="1">
    <citation type="journal article" date="2008" name="Nature">
        <title>The genome of Laccaria bicolor provides insights into mycorrhizal symbiosis.</title>
        <authorList>
            <person name="Martin F."/>
            <person name="Aerts A."/>
            <person name="Ahren D."/>
            <person name="Brun A."/>
            <person name="Danchin E.G.J."/>
            <person name="Duchaussoy F."/>
            <person name="Gibon J."/>
            <person name="Kohler A."/>
            <person name="Lindquist E."/>
            <person name="Pereda V."/>
            <person name="Salamov A."/>
            <person name="Shapiro H.J."/>
            <person name="Wuyts J."/>
            <person name="Blaudez D."/>
            <person name="Buee M."/>
            <person name="Brokstein P."/>
            <person name="Canbaeck B."/>
            <person name="Cohen D."/>
            <person name="Courty P.E."/>
            <person name="Coutinho P.M."/>
            <person name="Delaruelle C."/>
            <person name="Detter J.C."/>
            <person name="Deveau A."/>
            <person name="DiFazio S."/>
            <person name="Duplessis S."/>
            <person name="Fraissinet-Tachet L."/>
            <person name="Lucic E."/>
            <person name="Frey-Klett P."/>
            <person name="Fourrey C."/>
            <person name="Feussner I."/>
            <person name="Gay G."/>
            <person name="Grimwood J."/>
            <person name="Hoegger P.J."/>
            <person name="Jain P."/>
            <person name="Kilaru S."/>
            <person name="Labbe J."/>
            <person name="Lin Y.C."/>
            <person name="Legue V."/>
            <person name="Le Tacon F."/>
            <person name="Marmeisse R."/>
            <person name="Melayah D."/>
            <person name="Montanini B."/>
            <person name="Muratet M."/>
            <person name="Nehls U."/>
            <person name="Niculita-Hirzel H."/>
            <person name="Oudot-Le Secq M.P."/>
            <person name="Peter M."/>
            <person name="Quesneville H."/>
            <person name="Rajashekar B."/>
            <person name="Reich M."/>
            <person name="Rouhier N."/>
            <person name="Schmutz J."/>
            <person name="Yin T."/>
            <person name="Chalot M."/>
            <person name="Henrissat B."/>
            <person name="Kuees U."/>
            <person name="Lucas S."/>
            <person name="Van de Peer Y."/>
            <person name="Podila G.K."/>
            <person name="Polle A."/>
            <person name="Pukkila P.J."/>
            <person name="Richardson P.M."/>
            <person name="Rouze P."/>
            <person name="Sanders I.R."/>
            <person name="Stajich J.E."/>
            <person name="Tunlid A."/>
            <person name="Tuskan G."/>
            <person name="Grigoriev I.V."/>
        </authorList>
    </citation>
    <scope>NUCLEOTIDE SEQUENCE [LARGE SCALE GENOMIC DNA]</scope>
    <source>
        <strain evidence="3">S238N-H82 / ATCC MYA-4686</strain>
    </source>
</reference>
<dbReference type="KEGG" id="lbc:LACBIDRAFT_309771"/>
<feature type="region of interest" description="Disordered" evidence="1">
    <location>
        <begin position="65"/>
        <end position="99"/>
    </location>
</feature>
<keyword evidence="3" id="KW-1185">Reference proteome</keyword>
<dbReference type="AlphaFoldDB" id="B0DT19"/>
<protein>
    <submittedName>
        <fullName evidence="2">Predicted protein</fullName>
    </submittedName>
</protein>
<evidence type="ECO:0000313" key="2">
    <source>
        <dbReference type="EMBL" id="EDR02337.1"/>
    </source>
</evidence>